<dbReference type="EMBL" id="BK010829">
    <property type="protein sequence ID" value="DAC78202.1"/>
    <property type="molecule type" value="Genomic_DNA"/>
</dbReference>
<feature type="region of interest" description="Disordered" evidence="1">
    <location>
        <begin position="107"/>
        <end position="133"/>
    </location>
</feature>
<dbReference type="RefSeq" id="WP_012289277.1">
    <property type="nucleotide sequence ID" value="NC_002607.1"/>
</dbReference>
<keyword evidence="2" id="KW-1133">Transmembrane helix</keyword>
<reference evidence="3" key="1">
    <citation type="journal article" date="2008" name="Genomics">
        <title>Evolution in the laboratory: the genome of Halobacterium salinarum strain R1 compared to that of strain NRC-1.</title>
        <authorList>
            <person name="Pfeiffer F."/>
            <person name="Schuster S.C."/>
            <person name="Broicher A."/>
            <person name="Falb M."/>
            <person name="Palm P."/>
            <person name="Rodewald K."/>
            <person name="Ruepp A."/>
            <person name="Soppa J."/>
            <person name="Tittor J."/>
            <person name="Oesterhelt D."/>
        </authorList>
    </citation>
    <scope>NUCLEOTIDE SEQUENCE</scope>
    <source>
        <strain evidence="3">NRC-1</strain>
    </source>
</reference>
<evidence type="ECO:0000256" key="1">
    <source>
        <dbReference type="SAM" id="MobiDB-lite"/>
    </source>
</evidence>
<sequence length="186" mass="19206">MPDTLSVHLNRERPRDLAPEATTLETDRSFVLSFVNHGQPLHVHVQPDERLADIATVSETQVYVAANETRTVDVVAPRDAGPADGTLRLVTGHGAESENVTVSITQERKDGGPDVAVDDTLTEKQSGPEPDTGVSLRHAVIPVAVVVAVVAAAGAIAVAVPDAGAVVVGVAGVLAGCGVGAYELLR</sequence>
<feature type="transmembrane region" description="Helical" evidence="2">
    <location>
        <begin position="139"/>
        <end position="160"/>
    </location>
</feature>
<gene>
    <name evidence="3" type="ORF">VNG_1090a</name>
</gene>
<dbReference type="AlphaFoldDB" id="A0A510N7J9"/>
<name>A0A510N7J9_HALSA</name>
<protein>
    <submittedName>
        <fullName evidence="3">Uncharacterized protein</fullName>
    </submittedName>
</protein>
<reference evidence="3" key="3">
    <citation type="journal article" date="2019" name="Microbiol. Resour. Announc.">
        <title>The genome of the Halobacterium salinarum type strain is closely related to that of the laboratory strains NRC-1 and R1.</title>
        <authorList>
            <person name="Pfeiffer F."/>
            <person name="Marchfelder A."/>
            <person name="Habermann B.H."/>
            <person name="Dyall-Smith M."/>
        </authorList>
    </citation>
    <scope>NUCLEOTIDE SEQUENCE</scope>
    <source>
        <strain evidence="3">NRC-1</strain>
    </source>
</reference>
<dbReference type="OrthoDB" id="282430at2157"/>
<organism evidence="3">
    <name type="scientific">Halobacterium salinarum (strain ATCC 700922 / JCM 11081 / NRC-1)</name>
    <name type="common">Halobacterium halobium</name>
    <dbReference type="NCBI Taxonomy" id="64091"/>
    <lineage>
        <taxon>Archaea</taxon>
        <taxon>Methanobacteriati</taxon>
        <taxon>Methanobacteriota</taxon>
        <taxon>Stenosarchaea group</taxon>
        <taxon>Halobacteria</taxon>
        <taxon>Halobacteriales</taxon>
        <taxon>Halobacteriaceae</taxon>
        <taxon>Halobacterium</taxon>
        <taxon>Halobacterium salinarum NRC-34001</taxon>
    </lineage>
</organism>
<evidence type="ECO:0000313" key="3">
    <source>
        <dbReference type="EMBL" id="DAC78202.1"/>
    </source>
</evidence>
<proteinExistence type="predicted"/>
<accession>A0A510N7J9</accession>
<dbReference type="GeneID" id="68693880"/>
<dbReference type="Pfam" id="PF24368">
    <property type="entry name" value="DUF7524"/>
    <property type="match status" value="1"/>
</dbReference>
<feature type="transmembrane region" description="Helical" evidence="2">
    <location>
        <begin position="166"/>
        <end position="185"/>
    </location>
</feature>
<evidence type="ECO:0000256" key="2">
    <source>
        <dbReference type="SAM" id="Phobius"/>
    </source>
</evidence>
<reference evidence="3" key="2">
    <citation type="journal article" date="2015" name="Life">
        <title>A manual curation strategy to improve genome annotation: application to a set of haloarchael genomes.</title>
        <authorList>
            <person name="Pfeiffer F."/>
            <person name="Oesterhelt D."/>
        </authorList>
    </citation>
    <scope>NUCLEOTIDE SEQUENCE</scope>
    <source>
        <strain evidence="3">NRC-1</strain>
    </source>
</reference>
<keyword evidence="2" id="KW-0472">Membrane</keyword>
<keyword evidence="2" id="KW-0812">Transmembrane</keyword>
<dbReference type="InterPro" id="IPR055946">
    <property type="entry name" value="DUF7524"/>
</dbReference>